<keyword evidence="4" id="KW-1185">Reference proteome</keyword>
<comment type="caution">
    <text evidence="2">The sequence shown here is derived from an EMBL/GenBank/DDBJ whole genome shotgun (WGS) entry which is preliminary data.</text>
</comment>
<feature type="transmembrane region" description="Helical" evidence="1">
    <location>
        <begin position="155"/>
        <end position="177"/>
    </location>
</feature>
<feature type="transmembrane region" description="Helical" evidence="1">
    <location>
        <begin position="237"/>
        <end position="258"/>
    </location>
</feature>
<feature type="transmembrane region" description="Helical" evidence="1">
    <location>
        <begin position="189"/>
        <end position="210"/>
    </location>
</feature>
<keyword evidence="1" id="KW-1133">Transmembrane helix</keyword>
<evidence type="ECO:0000313" key="3">
    <source>
        <dbReference type="EMBL" id="KAL1519574.1"/>
    </source>
</evidence>
<dbReference type="EMBL" id="JBGBPQ010000009">
    <property type="protein sequence ID" value="KAL1519574.1"/>
    <property type="molecule type" value="Genomic_DNA"/>
</dbReference>
<keyword evidence="1" id="KW-0472">Membrane</keyword>
<dbReference type="AlphaFoldDB" id="A0AB34IIN6"/>
<sequence length="271" mass="30241">MRRMLLAFVHERPLLSLAAIWIFFFGAVAIHYYVRASSAEYNGSIMAAVILSGRSREDVVESLSIFQFMLFGAPAAVIELMFATWASCYIVSKSTPHWAVRIVSIIPNVYLAYSIFWSHLHGLSALRVNVSKQEQSVDLTHRCPTGSEIVCTVTFVHNILAVLIGSTNWWMLAYAMCGSVAPLLKHMRLAFRAWFIANGLNMTATIYVMFTAGGSKMIAHAAEATLTPDLMSFNYAIARHLLLVVVAQISIPLLDMWLARRFCSKNDLSLL</sequence>
<evidence type="ECO:0000313" key="4">
    <source>
        <dbReference type="Proteomes" id="UP001515480"/>
    </source>
</evidence>
<dbReference type="Proteomes" id="UP001515480">
    <property type="component" value="Unassembled WGS sequence"/>
</dbReference>
<protein>
    <submittedName>
        <fullName evidence="2">Uncharacterized protein</fullName>
    </submittedName>
</protein>
<gene>
    <name evidence="2" type="ORF">AB1Y20_011593</name>
    <name evidence="3" type="ORF">AB1Y20_023088</name>
</gene>
<reference evidence="2 4" key="1">
    <citation type="journal article" date="2024" name="Science">
        <title>Giant polyketide synthase enzymes in the biosynthesis of giant marine polyether toxins.</title>
        <authorList>
            <person name="Fallon T.R."/>
            <person name="Shende V.V."/>
            <person name="Wierzbicki I.H."/>
            <person name="Pendleton A.L."/>
            <person name="Watervoot N.F."/>
            <person name="Auber R.P."/>
            <person name="Gonzalez D.J."/>
            <person name="Wisecaver J.H."/>
            <person name="Moore B.S."/>
        </authorList>
    </citation>
    <scope>NUCLEOTIDE SEQUENCE [LARGE SCALE GENOMIC DNA]</scope>
    <source>
        <strain evidence="2 4">12B1</strain>
    </source>
</reference>
<feature type="transmembrane region" description="Helical" evidence="1">
    <location>
        <begin position="98"/>
        <end position="117"/>
    </location>
</feature>
<accession>A0AB34IIN6</accession>
<organism evidence="2 4">
    <name type="scientific">Prymnesium parvum</name>
    <name type="common">Toxic golden alga</name>
    <dbReference type="NCBI Taxonomy" id="97485"/>
    <lineage>
        <taxon>Eukaryota</taxon>
        <taxon>Haptista</taxon>
        <taxon>Haptophyta</taxon>
        <taxon>Prymnesiophyceae</taxon>
        <taxon>Prymnesiales</taxon>
        <taxon>Prymnesiaceae</taxon>
        <taxon>Prymnesium</taxon>
    </lineage>
</organism>
<feature type="transmembrane region" description="Helical" evidence="1">
    <location>
        <begin position="65"/>
        <end position="91"/>
    </location>
</feature>
<evidence type="ECO:0000256" key="1">
    <source>
        <dbReference type="SAM" id="Phobius"/>
    </source>
</evidence>
<proteinExistence type="predicted"/>
<evidence type="ECO:0000313" key="2">
    <source>
        <dbReference type="EMBL" id="KAL1499387.1"/>
    </source>
</evidence>
<name>A0AB34IIN6_PRYPA</name>
<keyword evidence="1" id="KW-0812">Transmembrane</keyword>
<feature type="transmembrane region" description="Helical" evidence="1">
    <location>
        <begin position="12"/>
        <end position="34"/>
    </location>
</feature>
<dbReference type="EMBL" id="JBGBPQ010000025">
    <property type="protein sequence ID" value="KAL1499387.1"/>
    <property type="molecule type" value="Genomic_DNA"/>
</dbReference>